<evidence type="ECO:0008006" key="6">
    <source>
        <dbReference type="Google" id="ProtNLM"/>
    </source>
</evidence>
<dbReference type="Gene3D" id="1.25.70.10">
    <property type="entry name" value="Transcription termination factor 3, mitochondrial"/>
    <property type="match status" value="1"/>
</dbReference>
<dbReference type="SMART" id="SM00733">
    <property type="entry name" value="Mterf"/>
    <property type="match status" value="5"/>
</dbReference>
<dbReference type="PANTHER" id="PTHR13068:SF223">
    <property type="entry name" value="MITOCHONDRIAL TRANSCRIPTION TERMINATION FACTOR FAMILY PROTEIN"/>
    <property type="match status" value="1"/>
</dbReference>
<evidence type="ECO:0000313" key="4">
    <source>
        <dbReference type="EnsemblPlants" id="Kaladp0095s0584.1.v1.1.CDS.1"/>
    </source>
</evidence>
<evidence type="ECO:0000256" key="1">
    <source>
        <dbReference type="ARBA" id="ARBA00007692"/>
    </source>
</evidence>
<dbReference type="GO" id="GO:0003676">
    <property type="term" value="F:nucleic acid binding"/>
    <property type="evidence" value="ECO:0007669"/>
    <property type="project" value="InterPro"/>
</dbReference>
<dbReference type="EnsemblPlants" id="Kaladp0095s0584.1.v1.1">
    <property type="protein sequence ID" value="Kaladp0095s0584.1.v1.1.CDS.1"/>
    <property type="gene ID" value="Kaladp0095s0584.v1.1"/>
</dbReference>
<dbReference type="InterPro" id="IPR003690">
    <property type="entry name" value="MTERF"/>
</dbReference>
<dbReference type="Pfam" id="PF02536">
    <property type="entry name" value="mTERF"/>
    <property type="match status" value="1"/>
</dbReference>
<dbReference type="GO" id="GO:0006353">
    <property type="term" value="P:DNA-templated transcription termination"/>
    <property type="evidence" value="ECO:0007669"/>
    <property type="project" value="UniProtKB-KW"/>
</dbReference>
<sequence>MWLRLMRCMLLYSNFKLCNLLLKGRSILSIHQRWNIVAHKHLTSAAGKNESVKEKCTEEIIENPTNAAETFIKWGCTSEDLQLIFKRCPTLVNAGVESLHTKLAVFKDLGFTSSDLVKIINCRPRLLSSCFRSVEERLMFLINFFGSREVLRAAIVRNPSLLMYDLHGTIIPIVTLYERLGVSKEELIQALMTRPTVIPRTSFNNEKMEYIKKLKISQESKMYKYVVTLIGVSRLQTIREKFGNLEKFGFSEDEVLDLFERSPLLLTLSIDKVQRNMTYLLTTLKLPARAVLDYPYLLFINLDTVIRPRTCLAEKLKELGLEPQISGLMLFTALRMKEKRFISAFITCHPEDISNTLMEHYMNAKGVRRVGLSSKRVNHHGFPF</sequence>
<keyword evidence="5" id="KW-1185">Reference proteome</keyword>
<evidence type="ECO:0000313" key="5">
    <source>
        <dbReference type="Proteomes" id="UP000594263"/>
    </source>
</evidence>
<keyword evidence="2" id="KW-0805">Transcription regulation</keyword>
<evidence type="ECO:0000256" key="2">
    <source>
        <dbReference type="ARBA" id="ARBA00022472"/>
    </source>
</evidence>
<dbReference type="PANTHER" id="PTHR13068">
    <property type="entry name" value="CGI-12 PROTEIN-RELATED"/>
    <property type="match status" value="1"/>
</dbReference>
<keyword evidence="3" id="KW-0809">Transit peptide</keyword>
<protein>
    <recommendedName>
        <fullName evidence="6">Mitochondrial transcription termination factor</fullName>
    </recommendedName>
</protein>
<dbReference type="FunFam" id="1.25.70.10:FF:000026">
    <property type="entry name" value="Mitochondrial transcription termination factor family protein"/>
    <property type="match status" value="1"/>
</dbReference>
<organism evidence="4 5">
    <name type="scientific">Kalanchoe fedtschenkoi</name>
    <name type="common">Lavender scallops</name>
    <name type="synonym">South American air plant</name>
    <dbReference type="NCBI Taxonomy" id="63787"/>
    <lineage>
        <taxon>Eukaryota</taxon>
        <taxon>Viridiplantae</taxon>
        <taxon>Streptophyta</taxon>
        <taxon>Embryophyta</taxon>
        <taxon>Tracheophyta</taxon>
        <taxon>Spermatophyta</taxon>
        <taxon>Magnoliopsida</taxon>
        <taxon>eudicotyledons</taxon>
        <taxon>Gunneridae</taxon>
        <taxon>Pentapetalae</taxon>
        <taxon>Saxifragales</taxon>
        <taxon>Crassulaceae</taxon>
        <taxon>Kalanchoe</taxon>
    </lineage>
</organism>
<comment type="similarity">
    <text evidence="1">Belongs to the mTERF family.</text>
</comment>
<proteinExistence type="inferred from homology"/>
<dbReference type="Proteomes" id="UP000594263">
    <property type="component" value="Unplaced"/>
</dbReference>
<keyword evidence="2" id="KW-0806">Transcription termination</keyword>
<dbReference type="OMA" id="VLRKWGC"/>
<evidence type="ECO:0000256" key="3">
    <source>
        <dbReference type="ARBA" id="ARBA00022946"/>
    </source>
</evidence>
<dbReference type="AlphaFoldDB" id="A0A7N0V3L2"/>
<keyword evidence="2" id="KW-0804">Transcription</keyword>
<dbReference type="Gramene" id="Kaladp0095s0584.1.v1.1">
    <property type="protein sequence ID" value="Kaladp0095s0584.1.v1.1.CDS.1"/>
    <property type="gene ID" value="Kaladp0095s0584.v1.1"/>
</dbReference>
<reference evidence="4" key="1">
    <citation type="submission" date="2021-01" db="UniProtKB">
        <authorList>
            <consortium name="EnsemblPlants"/>
        </authorList>
    </citation>
    <scope>IDENTIFICATION</scope>
</reference>
<dbReference type="InterPro" id="IPR038538">
    <property type="entry name" value="MTERF_sf"/>
</dbReference>
<name>A0A7N0V3L2_KALFE</name>
<accession>A0A7N0V3L2</accession>